<dbReference type="PRINTS" id="PR00301">
    <property type="entry name" value="HEATSHOCK70"/>
</dbReference>
<keyword evidence="3" id="KW-0472">Membrane</keyword>
<keyword evidence="3" id="KW-0812">Transmembrane</keyword>
<accession>A0A8T0XJ75</accession>
<dbReference type="SUPFAM" id="SSF53067">
    <property type="entry name" value="Actin-like ATPase domain"/>
    <property type="match status" value="1"/>
</dbReference>
<evidence type="ECO:0000256" key="1">
    <source>
        <dbReference type="ARBA" id="ARBA00022741"/>
    </source>
</evidence>
<dbReference type="Proteomes" id="UP000823388">
    <property type="component" value="Chromosome 1K"/>
</dbReference>
<keyword evidence="3" id="KW-1133">Transmembrane helix</keyword>
<name>A0A8T0XJ75_PANVG</name>
<dbReference type="GO" id="GO:0005524">
    <property type="term" value="F:ATP binding"/>
    <property type="evidence" value="ECO:0007669"/>
    <property type="project" value="UniProtKB-KW"/>
</dbReference>
<evidence type="ECO:0000313" key="5">
    <source>
        <dbReference type="Proteomes" id="UP000823388"/>
    </source>
</evidence>
<dbReference type="EMBL" id="CM029037">
    <property type="protein sequence ID" value="KAG2657996.1"/>
    <property type="molecule type" value="Genomic_DNA"/>
</dbReference>
<dbReference type="PANTHER" id="PTHR19375">
    <property type="entry name" value="HEAT SHOCK PROTEIN 70KDA"/>
    <property type="match status" value="1"/>
</dbReference>
<keyword evidence="2" id="KW-0067">ATP-binding</keyword>
<dbReference type="AlphaFoldDB" id="A0A8T0XJ75"/>
<organism evidence="4 5">
    <name type="scientific">Panicum virgatum</name>
    <name type="common">Blackwell switchgrass</name>
    <dbReference type="NCBI Taxonomy" id="38727"/>
    <lineage>
        <taxon>Eukaryota</taxon>
        <taxon>Viridiplantae</taxon>
        <taxon>Streptophyta</taxon>
        <taxon>Embryophyta</taxon>
        <taxon>Tracheophyta</taxon>
        <taxon>Spermatophyta</taxon>
        <taxon>Magnoliopsida</taxon>
        <taxon>Liliopsida</taxon>
        <taxon>Poales</taxon>
        <taxon>Poaceae</taxon>
        <taxon>PACMAD clade</taxon>
        <taxon>Panicoideae</taxon>
        <taxon>Panicodae</taxon>
        <taxon>Paniceae</taxon>
        <taxon>Panicinae</taxon>
        <taxon>Panicum</taxon>
        <taxon>Panicum sect. Hiantes</taxon>
    </lineage>
</organism>
<protein>
    <submittedName>
        <fullName evidence="4">Uncharacterized protein</fullName>
    </submittedName>
</protein>
<reference evidence="4" key="1">
    <citation type="submission" date="2020-05" db="EMBL/GenBank/DDBJ databases">
        <title>WGS assembly of Panicum virgatum.</title>
        <authorList>
            <person name="Lovell J.T."/>
            <person name="Jenkins J."/>
            <person name="Shu S."/>
            <person name="Juenger T.E."/>
            <person name="Schmutz J."/>
        </authorList>
    </citation>
    <scope>NUCLEOTIDE SEQUENCE</scope>
    <source>
        <strain evidence="4">AP13</strain>
    </source>
</reference>
<dbReference type="InterPro" id="IPR013126">
    <property type="entry name" value="Hsp_70_fam"/>
</dbReference>
<keyword evidence="1" id="KW-0547">Nucleotide-binding</keyword>
<comment type="caution">
    <text evidence="4">The sequence shown here is derived from an EMBL/GenBank/DDBJ whole genome shotgun (WGS) entry which is preliminary data.</text>
</comment>
<dbReference type="Pfam" id="PF00012">
    <property type="entry name" value="HSP70"/>
    <property type="match status" value="1"/>
</dbReference>
<dbReference type="InterPro" id="IPR043129">
    <property type="entry name" value="ATPase_NBD"/>
</dbReference>
<evidence type="ECO:0000256" key="3">
    <source>
        <dbReference type="SAM" id="Phobius"/>
    </source>
</evidence>
<sequence>MLYTLDEHERLWSQAGWPERGQPTSPCQVWALVFWRLRSLWSVLLILICLWVCPLRISGFIFDLLDARVNKSSIGNVVLAGGSTRIPKVKNMLRDFFNGKELCNSINPTTVVARGATIKAA</sequence>
<proteinExistence type="predicted"/>
<gene>
    <name evidence="4" type="ORF">PVAP13_1KG274105</name>
</gene>
<evidence type="ECO:0000256" key="2">
    <source>
        <dbReference type="ARBA" id="ARBA00022840"/>
    </source>
</evidence>
<feature type="transmembrane region" description="Helical" evidence="3">
    <location>
        <begin position="40"/>
        <end position="62"/>
    </location>
</feature>
<evidence type="ECO:0000313" key="4">
    <source>
        <dbReference type="EMBL" id="KAG2657996.1"/>
    </source>
</evidence>
<dbReference type="Gene3D" id="3.30.420.40">
    <property type="match status" value="2"/>
</dbReference>
<keyword evidence="5" id="KW-1185">Reference proteome</keyword>
<dbReference type="GO" id="GO:0140662">
    <property type="term" value="F:ATP-dependent protein folding chaperone"/>
    <property type="evidence" value="ECO:0007669"/>
    <property type="project" value="InterPro"/>
</dbReference>